<dbReference type="PIRSF" id="PIRSF001625">
    <property type="entry name" value="Prot_inhib_pacifastin"/>
    <property type="match status" value="1"/>
</dbReference>
<feature type="site" description="Reactive bond" evidence="5">
    <location>
        <begin position="47"/>
        <end position="48"/>
    </location>
</feature>
<evidence type="ECO:0000256" key="5">
    <source>
        <dbReference type="PROSITE-ProRule" id="PRU00776"/>
    </source>
</evidence>
<dbReference type="GO" id="GO:0005576">
    <property type="term" value="C:extracellular region"/>
    <property type="evidence" value="ECO:0007669"/>
    <property type="project" value="UniProtKB-SubCell"/>
</dbReference>
<dbReference type="Proteomes" id="UP001487740">
    <property type="component" value="Unassembled WGS sequence"/>
</dbReference>
<feature type="signal peptide" evidence="6">
    <location>
        <begin position="1"/>
        <end position="22"/>
    </location>
</feature>
<comment type="caution">
    <text evidence="5">Lacks conserved residue(s) required for the propagation of feature annotation.</text>
</comment>
<evidence type="ECO:0000259" key="7">
    <source>
        <dbReference type="PROSITE" id="PS51446"/>
    </source>
</evidence>
<accession>A0AAW0U0U2</accession>
<dbReference type="SUPFAM" id="SSF57283">
    <property type="entry name" value="PMP inhibitors"/>
    <property type="match status" value="1"/>
</dbReference>
<keyword evidence="3 5" id="KW-1015">Disulfide bond</keyword>
<sequence>MKAQVVMVALVVVLAVFTQVEACVPGTSWFDGCNRCICINRQPACTKKACKGYRGRRAAPHIPHLE</sequence>
<dbReference type="EMBL" id="JARAKH010000022">
    <property type="protein sequence ID" value="KAK8392520.1"/>
    <property type="molecule type" value="Genomic_DNA"/>
</dbReference>
<dbReference type="GO" id="GO:0004867">
    <property type="term" value="F:serine-type endopeptidase inhibitor activity"/>
    <property type="evidence" value="ECO:0007669"/>
    <property type="project" value="UniProtKB-UniRule"/>
</dbReference>
<evidence type="ECO:0000313" key="8">
    <source>
        <dbReference type="EMBL" id="KAK8392520.1"/>
    </source>
</evidence>
<dbReference type="Pfam" id="PF05375">
    <property type="entry name" value="Pacifastin_I"/>
    <property type="match status" value="1"/>
</dbReference>
<keyword evidence="2" id="KW-0964">Secreted</keyword>
<dbReference type="PROSITE" id="PS51446">
    <property type="entry name" value="PACIFASTIN"/>
    <property type="match status" value="1"/>
</dbReference>
<keyword evidence="5" id="KW-0646">Protease inhibitor</keyword>
<evidence type="ECO:0000256" key="4">
    <source>
        <dbReference type="ARBA" id="ARBA00029459"/>
    </source>
</evidence>
<evidence type="ECO:0000256" key="6">
    <source>
        <dbReference type="SAM" id="SignalP"/>
    </source>
</evidence>
<keyword evidence="9" id="KW-1185">Reference proteome</keyword>
<evidence type="ECO:0000256" key="2">
    <source>
        <dbReference type="ARBA" id="ARBA00022525"/>
    </source>
</evidence>
<dbReference type="AlphaFoldDB" id="A0AAW0U0U2"/>
<feature type="domain" description="Pacifastin" evidence="7">
    <location>
        <begin position="20"/>
        <end position="53"/>
    </location>
</feature>
<evidence type="ECO:0000313" key="9">
    <source>
        <dbReference type="Proteomes" id="UP001487740"/>
    </source>
</evidence>
<gene>
    <name evidence="8" type="ORF">O3P69_014715</name>
</gene>
<keyword evidence="5" id="KW-0722">Serine protease inhibitor</keyword>
<reference evidence="8 9" key="1">
    <citation type="submission" date="2023-03" db="EMBL/GenBank/DDBJ databases">
        <title>High-quality genome of Scylla paramamosain provides insights in environmental adaptation.</title>
        <authorList>
            <person name="Zhang L."/>
        </authorList>
    </citation>
    <scope>NUCLEOTIDE SEQUENCE [LARGE SCALE GENOMIC DNA]</scope>
    <source>
        <strain evidence="8">LZ_2023a</strain>
        <tissue evidence="8">Muscle</tissue>
    </source>
</reference>
<protein>
    <recommendedName>
        <fullName evidence="7">Pacifastin domain-containing protein</fullName>
    </recommendedName>
</protein>
<dbReference type="InterPro" id="IPR016307">
    <property type="entry name" value="Prtase-inh_pacifastin"/>
</dbReference>
<proteinExistence type="inferred from homology"/>
<evidence type="ECO:0000256" key="3">
    <source>
        <dbReference type="ARBA" id="ARBA00023157"/>
    </source>
</evidence>
<feature type="disulfide bond" evidence="5">
    <location>
        <begin position="23"/>
        <end position="38"/>
    </location>
</feature>
<comment type="similarity">
    <text evidence="4 5">Belongs to the protease inhibitor I19 family.</text>
</comment>
<name>A0AAW0U0U2_SCYPA</name>
<feature type="chain" id="PRO_5043743599" description="Pacifastin domain-containing protein" evidence="6">
    <location>
        <begin position="23"/>
        <end position="66"/>
    </location>
</feature>
<dbReference type="InterPro" id="IPR008037">
    <property type="entry name" value="Pacifastin_dom"/>
</dbReference>
<comment type="caution">
    <text evidence="8">The sequence shown here is derived from an EMBL/GenBank/DDBJ whole genome shotgun (WGS) entry which is preliminary data.</text>
</comment>
<keyword evidence="6" id="KW-0732">Signal</keyword>
<comment type="subcellular location">
    <subcellularLocation>
        <location evidence="1">Secreted</location>
    </subcellularLocation>
</comment>
<organism evidence="8 9">
    <name type="scientific">Scylla paramamosain</name>
    <name type="common">Mud crab</name>
    <dbReference type="NCBI Taxonomy" id="85552"/>
    <lineage>
        <taxon>Eukaryota</taxon>
        <taxon>Metazoa</taxon>
        <taxon>Ecdysozoa</taxon>
        <taxon>Arthropoda</taxon>
        <taxon>Crustacea</taxon>
        <taxon>Multicrustacea</taxon>
        <taxon>Malacostraca</taxon>
        <taxon>Eumalacostraca</taxon>
        <taxon>Eucarida</taxon>
        <taxon>Decapoda</taxon>
        <taxon>Pleocyemata</taxon>
        <taxon>Brachyura</taxon>
        <taxon>Eubrachyura</taxon>
        <taxon>Portunoidea</taxon>
        <taxon>Portunidae</taxon>
        <taxon>Portuninae</taxon>
        <taxon>Scylla</taxon>
    </lineage>
</organism>
<dbReference type="InterPro" id="IPR036201">
    <property type="entry name" value="Pacifastin_dom_sf"/>
</dbReference>
<evidence type="ECO:0000256" key="1">
    <source>
        <dbReference type="ARBA" id="ARBA00004613"/>
    </source>
</evidence>